<name>A0A7X0XU49_9LIST</name>
<evidence type="ECO:0000313" key="3">
    <source>
        <dbReference type="Proteomes" id="UP000547643"/>
    </source>
</evidence>
<dbReference type="AlphaFoldDB" id="A0A7X0XU49"/>
<keyword evidence="1" id="KW-1133">Transmembrane helix</keyword>
<evidence type="ECO:0000313" key="2">
    <source>
        <dbReference type="EMBL" id="MBC1780631.1"/>
    </source>
</evidence>
<dbReference type="InterPro" id="IPR004623">
    <property type="entry name" value="KdpA"/>
</dbReference>
<dbReference type="Pfam" id="PF03814">
    <property type="entry name" value="KdpA"/>
    <property type="match status" value="1"/>
</dbReference>
<comment type="caution">
    <text evidence="2">The sequence shown here is derived from an EMBL/GenBank/DDBJ whole genome shotgun (WGS) entry which is preliminary data.</text>
</comment>
<accession>A0A7X0XU49</accession>
<organism evidence="2 3">
    <name type="scientific">Listeria booriae</name>
    <dbReference type="NCBI Taxonomy" id="1552123"/>
    <lineage>
        <taxon>Bacteria</taxon>
        <taxon>Bacillati</taxon>
        <taxon>Bacillota</taxon>
        <taxon>Bacilli</taxon>
        <taxon>Bacillales</taxon>
        <taxon>Listeriaceae</taxon>
        <taxon>Listeria</taxon>
    </lineage>
</organism>
<feature type="non-terminal residue" evidence="2">
    <location>
        <position position="53"/>
    </location>
</feature>
<gene>
    <name evidence="2" type="ORF">HCA46_17565</name>
</gene>
<dbReference type="EMBL" id="JAARUV010000018">
    <property type="protein sequence ID" value="MBC1780631.1"/>
    <property type="molecule type" value="Genomic_DNA"/>
</dbReference>
<sequence>MKYIIMQDVFFIVLLLVLAIPLGIYMYKVMIGERVFLSRVLEPVERFGYRLMG</sequence>
<protein>
    <submittedName>
        <fullName evidence="2">Uncharacterized protein</fullName>
    </submittedName>
</protein>
<feature type="transmembrane region" description="Helical" evidence="1">
    <location>
        <begin position="9"/>
        <end position="27"/>
    </location>
</feature>
<keyword evidence="1" id="KW-0472">Membrane</keyword>
<dbReference type="Proteomes" id="UP000547643">
    <property type="component" value="Unassembled WGS sequence"/>
</dbReference>
<dbReference type="GO" id="GO:0008556">
    <property type="term" value="F:P-type potassium transmembrane transporter activity"/>
    <property type="evidence" value="ECO:0007669"/>
    <property type="project" value="InterPro"/>
</dbReference>
<proteinExistence type="predicted"/>
<reference evidence="2 3" key="1">
    <citation type="submission" date="2020-03" db="EMBL/GenBank/DDBJ databases">
        <title>Soil Listeria distribution.</title>
        <authorList>
            <person name="Liao J."/>
            <person name="Wiedmann M."/>
        </authorList>
    </citation>
    <scope>NUCLEOTIDE SEQUENCE [LARGE SCALE GENOMIC DNA]</scope>
    <source>
        <strain evidence="2 3">FSL L7-1017</strain>
    </source>
</reference>
<keyword evidence="1" id="KW-0812">Transmembrane</keyword>
<dbReference type="RefSeq" id="WP_185495817.1">
    <property type="nucleotide sequence ID" value="NZ_JAARUV010000018.1"/>
</dbReference>
<evidence type="ECO:0000256" key="1">
    <source>
        <dbReference type="SAM" id="Phobius"/>
    </source>
</evidence>